<protein>
    <submittedName>
        <fullName evidence="2">Uncharacterized protein</fullName>
    </submittedName>
</protein>
<evidence type="ECO:0000256" key="1">
    <source>
        <dbReference type="SAM" id="MobiDB-lite"/>
    </source>
</evidence>
<name>A0A974PM59_9HYPH</name>
<dbReference type="Proteomes" id="UP000596427">
    <property type="component" value="Chromosome"/>
</dbReference>
<accession>A0A974PM59</accession>
<gene>
    <name evidence="2" type="ORF">EZH22_24705</name>
</gene>
<organism evidence="2 3">
    <name type="scientific">Xanthobacter dioxanivorans</name>
    <dbReference type="NCBI Taxonomy" id="2528964"/>
    <lineage>
        <taxon>Bacteria</taxon>
        <taxon>Pseudomonadati</taxon>
        <taxon>Pseudomonadota</taxon>
        <taxon>Alphaproteobacteria</taxon>
        <taxon>Hyphomicrobiales</taxon>
        <taxon>Xanthobacteraceae</taxon>
        <taxon>Xanthobacter</taxon>
    </lineage>
</organism>
<evidence type="ECO:0000313" key="3">
    <source>
        <dbReference type="Proteomes" id="UP000596427"/>
    </source>
</evidence>
<dbReference type="AlphaFoldDB" id="A0A974PM59"/>
<dbReference type="KEGG" id="xdi:EZH22_24705"/>
<evidence type="ECO:0000313" key="2">
    <source>
        <dbReference type="EMBL" id="QRG06150.1"/>
    </source>
</evidence>
<reference evidence="2 3" key="1">
    <citation type="submission" date="2020-10" db="EMBL/GenBank/DDBJ databases">
        <title>Degradation of 1,4-Dioxane by Xanthobacter sp. YN2, via a Novel Group-2 Soluble Di-Iron Monooxygenase.</title>
        <authorList>
            <person name="Ma F."/>
            <person name="Wang Y."/>
            <person name="Yang J."/>
            <person name="Guo H."/>
            <person name="Su D."/>
            <person name="Yu L."/>
        </authorList>
    </citation>
    <scope>NUCLEOTIDE SEQUENCE [LARGE SCALE GENOMIC DNA]</scope>
    <source>
        <strain evidence="2 3">YN2</strain>
    </source>
</reference>
<feature type="region of interest" description="Disordered" evidence="1">
    <location>
        <begin position="1"/>
        <end position="26"/>
    </location>
</feature>
<dbReference type="RefSeq" id="WP_203193029.1">
    <property type="nucleotide sequence ID" value="NZ_CP063362.1"/>
</dbReference>
<keyword evidence="3" id="KW-1185">Reference proteome</keyword>
<sequence length="294" mass="32132">MAGNDDLISGPEATLTESASVAASISPEARAKADELRAYAAREISAAAQKEAEIKRLMKDRDDWRRVAQGQTPGGSEFTTPAEVAAYCAKLKEEHIRTIDSFKSRAATALAERDATIERLTKGRDKARRFCSAAYHDLVGLFETIKEHKDLFPRTTHDLIETSEFMKLATEGLADGTVYDDELSKEKTRATTLERERDEVADIAKKLTIGMTDLVDANMRLCGQLAESRAEAKAAQGERDEARAEVERVWGVVSTLAHLSDSYKGLPDTHLAYISVGTLRRAALTAKGGENAEG</sequence>
<dbReference type="EMBL" id="CP063362">
    <property type="protein sequence ID" value="QRG06150.1"/>
    <property type="molecule type" value="Genomic_DNA"/>
</dbReference>
<proteinExistence type="predicted"/>